<feature type="domain" description="Lantibiotic dehydratase N-terminal" evidence="2">
    <location>
        <begin position="644"/>
        <end position="839"/>
    </location>
</feature>
<evidence type="ECO:0000259" key="2">
    <source>
        <dbReference type="Pfam" id="PF04738"/>
    </source>
</evidence>
<dbReference type="Proteomes" id="UP000632289">
    <property type="component" value="Unassembled WGS sequence"/>
</dbReference>
<protein>
    <submittedName>
        <fullName evidence="3">Lantibiotic dehydratase</fullName>
    </submittedName>
</protein>
<feature type="region of interest" description="Disordered" evidence="1">
    <location>
        <begin position="908"/>
        <end position="928"/>
    </location>
</feature>
<proteinExistence type="predicted"/>
<feature type="domain" description="Lantibiotic dehydratase N-terminal" evidence="2">
    <location>
        <begin position="170"/>
        <end position="471"/>
    </location>
</feature>
<sequence length="928" mass="101389">MSATAVPRVSAATTGPTTGHRAAGTGGPGDWRLGPAFLLRVAGLPVETVRRLRCPAGRRWADAVLAESDRLRADGEAVGDLLHDLIGRNEDETSRRRLLAVRRAVFNNRLPREPEAALAHVRSLDGDVGRALDDWLTGRTRLAALLDEGGPVLAEELAASRDALRGIAGDERLRAGVLLASPSLDAQLDGYLRAGGGPPDKRQRKIERSLLAYLYRTACKTSPFSTFTALALGDFTGAGTGAGREVRVGGAWRSHPRLNVVALGRLTDAVLADPARCADLPVSPASGWGREDDRVRYVRRWTTAGDEDSAVTFDAVKDRLFFLRRSGTLDRLLALFERRPVLRHGELARWLAAESGESEEECARYLEALLRLGMVQVPSLHTTVYDTDPLLAFRQALRALDRPWAGELAEVLAAPAGAALAYPHAPLAERRRLLGELRRQLGEVQSALGARDAKVPQTVLYEDVVADAPVAMDRGAFTELAAEPLRAVEGVLPAFDLTLPQRVTFKGFFVARHGRGGRCEDLLKLVHDFHEDFFDQYLTFTSRRRAYDEQGRYTPEENWLGLPQLRALDSARQTFTAHMRELWEHRGAEPELGVPADVLEEVAAELAPLSADFVPLSHHVQVADRAEDPLVVLNRSYGGLSFPFSRFTHCFDGLSDRLRAHNAGLEPEGAVFAEVTGGPVTSNLNLHGRLTDHEIVCPGERGTLPPERRLHLEDLYLVHDEEADRLVLRSTRLEREVVPVYLGYLVPLALPEVPRTLLLLSPTSMAPVDVWAGVPEGEPVDGVTHRPRVRHGALVLSRRRWSAPAAALPLRAPGTSDAEWFLGWHRFRRRHGLPDRVFATVSGGGARGATGAKPSYVDFDSVLSLTAFEALLGSAEARVALREALPDEDALHTVTPEGRHVAELAVETVRGGGTPAPRGEGTERKDVP</sequence>
<evidence type="ECO:0000313" key="3">
    <source>
        <dbReference type="EMBL" id="MBD3931811.1"/>
    </source>
</evidence>
<accession>A0A927EY55</accession>
<feature type="region of interest" description="Disordered" evidence="1">
    <location>
        <begin position="1"/>
        <end position="27"/>
    </location>
</feature>
<dbReference type="RefSeq" id="WP_191209090.1">
    <property type="nucleotide sequence ID" value="NZ_BAABKL010000018.1"/>
</dbReference>
<evidence type="ECO:0000313" key="4">
    <source>
        <dbReference type="Proteomes" id="UP000632289"/>
    </source>
</evidence>
<dbReference type="AlphaFoldDB" id="A0A927EY55"/>
<keyword evidence="4" id="KW-1185">Reference proteome</keyword>
<evidence type="ECO:0000256" key="1">
    <source>
        <dbReference type="SAM" id="MobiDB-lite"/>
    </source>
</evidence>
<name>A0A927EY55_9ACTN</name>
<organism evidence="3 4">
    <name type="scientific">Streptomyces chumphonensis</name>
    <dbReference type="NCBI Taxonomy" id="1214925"/>
    <lineage>
        <taxon>Bacteria</taxon>
        <taxon>Bacillati</taxon>
        <taxon>Actinomycetota</taxon>
        <taxon>Actinomycetes</taxon>
        <taxon>Kitasatosporales</taxon>
        <taxon>Streptomycetaceae</taxon>
        <taxon>Streptomyces</taxon>
    </lineage>
</organism>
<comment type="caution">
    <text evidence="3">The sequence shown here is derived from an EMBL/GenBank/DDBJ whole genome shotgun (WGS) entry which is preliminary data.</text>
</comment>
<dbReference type="Pfam" id="PF04738">
    <property type="entry name" value="Lant_dehydr_N"/>
    <property type="match status" value="2"/>
</dbReference>
<reference evidence="3" key="1">
    <citation type="submission" date="2020-09" db="EMBL/GenBank/DDBJ databases">
        <title>Secondary metabolite and genome analysis of marine Streptomyces chumphonensis KK1-2T.</title>
        <authorList>
            <person name="Phongsopitanun W."/>
            <person name="Kanchanasin P."/>
            <person name="Pittayakhajonwut P."/>
            <person name="Suwanborirux K."/>
            <person name="Tanasupawat S."/>
        </authorList>
    </citation>
    <scope>NUCLEOTIDE SEQUENCE</scope>
    <source>
        <strain evidence="3">KK1-2</strain>
    </source>
</reference>
<dbReference type="InterPro" id="IPR006827">
    <property type="entry name" value="Lant_deHydtase_N"/>
</dbReference>
<dbReference type="EMBL" id="JACXYU010000003">
    <property type="protein sequence ID" value="MBD3931811.1"/>
    <property type="molecule type" value="Genomic_DNA"/>
</dbReference>
<gene>
    <name evidence="3" type="ORF">IF129_09580</name>
</gene>